<reference evidence="1 2" key="1">
    <citation type="submission" date="2018-07" db="EMBL/GenBank/DDBJ databases">
        <title>Oceanihabitans testaceum sp. nov., isolated from marine sediment.</title>
        <authorList>
            <person name="Li C.-M."/>
        </authorList>
    </citation>
    <scope>NUCLEOTIDE SEQUENCE [LARGE SCALE GENOMIC DNA]</scope>
    <source>
        <strain evidence="1 2">S9-10</strain>
    </source>
</reference>
<dbReference type="OrthoDB" id="1132266at2"/>
<dbReference type="RefSeq" id="WP_072349932.1">
    <property type="nucleotide sequence ID" value="NZ_JAWVXR010000003.1"/>
</dbReference>
<name>A0A368PBV6_9FLAO</name>
<dbReference type="InterPro" id="IPR045755">
    <property type="entry name" value="FtsL-like"/>
</dbReference>
<dbReference type="GO" id="GO:0032259">
    <property type="term" value="P:methylation"/>
    <property type="evidence" value="ECO:0007669"/>
    <property type="project" value="UniProtKB-KW"/>
</dbReference>
<dbReference type="EMBL" id="QPIG01000001">
    <property type="protein sequence ID" value="RCU58711.1"/>
    <property type="molecule type" value="Genomic_DNA"/>
</dbReference>
<accession>A0A368PBV6</accession>
<protein>
    <submittedName>
        <fullName evidence="1">S-adenosyl-methyltransferase</fullName>
    </submittedName>
</protein>
<evidence type="ECO:0000313" key="2">
    <source>
        <dbReference type="Proteomes" id="UP000252249"/>
    </source>
</evidence>
<dbReference type="Pfam" id="PF19579">
    <property type="entry name" value="FtsL_2"/>
    <property type="match status" value="1"/>
</dbReference>
<evidence type="ECO:0000313" key="1">
    <source>
        <dbReference type="EMBL" id="RCU58711.1"/>
    </source>
</evidence>
<dbReference type="Proteomes" id="UP000252249">
    <property type="component" value="Unassembled WGS sequence"/>
</dbReference>
<gene>
    <name evidence="1" type="ORF">DU428_04890</name>
</gene>
<proteinExistence type="predicted"/>
<keyword evidence="1" id="KW-0808">Transferase</keyword>
<dbReference type="GO" id="GO:0008168">
    <property type="term" value="F:methyltransferase activity"/>
    <property type="evidence" value="ECO:0007669"/>
    <property type="project" value="UniProtKB-KW"/>
</dbReference>
<organism evidence="1 2">
    <name type="scientific">Oceanihabitans sediminis</name>
    <dbReference type="NCBI Taxonomy" id="1812012"/>
    <lineage>
        <taxon>Bacteria</taxon>
        <taxon>Pseudomonadati</taxon>
        <taxon>Bacteroidota</taxon>
        <taxon>Flavobacteriia</taxon>
        <taxon>Flavobacteriales</taxon>
        <taxon>Flavobacteriaceae</taxon>
        <taxon>Oceanihabitans</taxon>
    </lineage>
</organism>
<sequence>MKKNIYSLLKGKFLTSNGASQNWVMIFYLLTLAIVTIGSSHSADQKVHEIAKLNNEVKELRSIMIDGRGQLMKLKKESYLEKKMGEKGIAISEIPPHKIKVKSQKE</sequence>
<comment type="caution">
    <text evidence="1">The sequence shown here is derived from an EMBL/GenBank/DDBJ whole genome shotgun (WGS) entry which is preliminary data.</text>
</comment>
<dbReference type="AlphaFoldDB" id="A0A368PBV6"/>
<keyword evidence="2" id="KW-1185">Reference proteome</keyword>
<keyword evidence="1" id="KW-0489">Methyltransferase</keyword>